<evidence type="ECO:0000313" key="3">
    <source>
        <dbReference type="Proteomes" id="UP001412067"/>
    </source>
</evidence>
<dbReference type="EMBL" id="JBBWWR010000021">
    <property type="protein sequence ID" value="KAK8938117.1"/>
    <property type="molecule type" value="Genomic_DNA"/>
</dbReference>
<sequence>MIYLEEWFNFESEYSCSLSRAIEALKSCTLHLPVVNGAHAEMKDIKHAVGSAIDVMQAMGASVCSLLPKVESTSSFASQLSEVVAQERELMHQSRDLLSTVAALHVKQCSLRGQFLQLKGGPRFAQP</sequence>
<proteinExistence type="inferred from homology"/>
<comment type="similarity">
    <text evidence="1">Belongs to the QWRF family.</text>
</comment>
<dbReference type="PANTHER" id="PTHR31807">
    <property type="entry name" value="AUGMIN FAMILY MEMBER"/>
    <property type="match status" value="1"/>
</dbReference>
<evidence type="ECO:0000313" key="2">
    <source>
        <dbReference type="EMBL" id="KAK8938117.1"/>
    </source>
</evidence>
<gene>
    <name evidence="2" type="ORF">KSP40_PGU011776</name>
</gene>
<accession>A0ABR2LF05</accession>
<dbReference type="Proteomes" id="UP001412067">
    <property type="component" value="Unassembled WGS sequence"/>
</dbReference>
<dbReference type="PANTHER" id="PTHR31807:SF2">
    <property type="entry name" value="PROTEIN SNOWY COTYLEDON 3"/>
    <property type="match status" value="1"/>
</dbReference>
<protein>
    <submittedName>
        <fullName evidence="2">Uncharacterized protein</fullName>
    </submittedName>
</protein>
<dbReference type="InterPro" id="IPR007573">
    <property type="entry name" value="QWRF"/>
</dbReference>
<organism evidence="2 3">
    <name type="scientific">Platanthera guangdongensis</name>
    <dbReference type="NCBI Taxonomy" id="2320717"/>
    <lineage>
        <taxon>Eukaryota</taxon>
        <taxon>Viridiplantae</taxon>
        <taxon>Streptophyta</taxon>
        <taxon>Embryophyta</taxon>
        <taxon>Tracheophyta</taxon>
        <taxon>Spermatophyta</taxon>
        <taxon>Magnoliopsida</taxon>
        <taxon>Liliopsida</taxon>
        <taxon>Asparagales</taxon>
        <taxon>Orchidaceae</taxon>
        <taxon>Orchidoideae</taxon>
        <taxon>Orchideae</taxon>
        <taxon>Orchidinae</taxon>
        <taxon>Platanthera</taxon>
    </lineage>
</organism>
<reference evidence="2 3" key="1">
    <citation type="journal article" date="2022" name="Nat. Plants">
        <title>Genomes of leafy and leafless Platanthera orchids illuminate the evolution of mycoheterotrophy.</title>
        <authorList>
            <person name="Li M.H."/>
            <person name="Liu K.W."/>
            <person name="Li Z."/>
            <person name="Lu H.C."/>
            <person name="Ye Q.L."/>
            <person name="Zhang D."/>
            <person name="Wang J.Y."/>
            <person name="Li Y.F."/>
            <person name="Zhong Z.M."/>
            <person name="Liu X."/>
            <person name="Yu X."/>
            <person name="Liu D.K."/>
            <person name="Tu X.D."/>
            <person name="Liu B."/>
            <person name="Hao Y."/>
            <person name="Liao X.Y."/>
            <person name="Jiang Y.T."/>
            <person name="Sun W.H."/>
            <person name="Chen J."/>
            <person name="Chen Y.Q."/>
            <person name="Ai Y."/>
            <person name="Zhai J.W."/>
            <person name="Wu S.S."/>
            <person name="Zhou Z."/>
            <person name="Hsiao Y.Y."/>
            <person name="Wu W.L."/>
            <person name="Chen Y.Y."/>
            <person name="Lin Y.F."/>
            <person name="Hsu J.L."/>
            <person name="Li C.Y."/>
            <person name="Wang Z.W."/>
            <person name="Zhao X."/>
            <person name="Zhong W.Y."/>
            <person name="Ma X.K."/>
            <person name="Ma L."/>
            <person name="Huang J."/>
            <person name="Chen G.Z."/>
            <person name="Huang M.Z."/>
            <person name="Huang L."/>
            <person name="Peng D.H."/>
            <person name="Luo Y.B."/>
            <person name="Zou S.Q."/>
            <person name="Chen S.P."/>
            <person name="Lan S."/>
            <person name="Tsai W.C."/>
            <person name="Van de Peer Y."/>
            <person name="Liu Z.J."/>
        </authorList>
    </citation>
    <scope>NUCLEOTIDE SEQUENCE [LARGE SCALE GENOMIC DNA]</scope>
    <source>
        <strain evidence="2">Lor288</strain>
    </source>
</reference>
<comment type="caution">
    <text evidence="2">The sequence shown here is derived from an EMBL/GenBank/DDBJ whole genome shotgun (WGS) entry which is preliminary data.</text>
</comment>
<evidence type="ECO:0000256" key="1">
    <source>
        <dbReference type="ARBA" id="ARBA00010016"/>
    </source>
</evidence>
<dbReference type="Pfam" id="PF04484">
    <property type="entry name" value="QWRF"/>
    <property type="match status" value="1"/>
</dbReference>
<keyword evidence="3" id="KW-1185">Reference proteome</keyword>
<name>A0ABR2LF05_9ASPA</name>